<dbReference type="FunFam" id="3.10.450.50:FF:000006">
    <property type="entry name" value="NTF2-related export protein 2 isoform 1"/>
    <property type="match status" value="1"/>
</dbReference>
<dbReference type="RefSeq" id="XP_009028544.1">
    <property type="nucleotide sequence ID" value="XM_009030296.1"/>
</dbReference>
<dbReference type="CTD" id="20216924"/>
<dbReference type="GO" id="GO:0016973">
    <property type="term" value="P:poly(A)+ mRNA export from nucleus"/>
    <property type="evidence" value="ECO:0000318"/>
    <property type="project" value="GO_Central"/>
</dbReference>
<evidence type="ECO:0000313" key="8">
    <source>
        <dbReference type="Proteomes" id="UP000015101"/>
    </source>
</evidence>
<dbReference type="STRING" id="6412.T1G777"/>
<reference evidence="8" key="1">
    <citation type="submission" date="2012-12" db="EMBL/GenBank/DDBJ databases">
        <authorList>
            <person name="Hellsten U."/>
            <person name="Grimwood J."/>
            <person name="Chapman J.A."/>
            <person name="Shapiro H."/>
            <person name="Aerts A."/>
            <person name="Otillar R.P."/>
            <person name="Terry A.Y."/>
            <person name="Boore J.L."/>
            <person name="Simakov O."/>
            <person name="Marletaz F."/>
            <person name="Cho S.-J."/>
            <person name="Edsinger-Gonzales E."/>
            <person name="Havlak P."/>
            <person name="Kuo D.-H."/>
            <person name="Larsson T."/>
            <person name="Lv J."/>
            <person name="Arendt D."/>
            <person name="Savage R."/>
            <person name="Osoegawa K."/>
            <person name="de Jong P."/>
            <person name="Lindberg D.R."/>
            <person name="Seaver E.C."/>
            <person name="Weisblat D.A."/>
            <person name="Putnam N.H."/>
            <person name="Grigoriev I.V."/>
            <person name="Rokhsar D.S."/>
        </authorList>
    </citation>
    <scope>NUCLEOTIDE SEQUENCE</scope>
</reference>
<keyword evidence="4" id="KW-0963">Cytoplasm</keyword>
<reference evidence="7" key="3">
    <citation type="submission" date="2015-06" db="UniProtKB">
        <authorList>
            <consortium name="EnsemblMetazoa"/>
        </authorList>
    </citation>
    <scope>IDENTIFICATION</scope>
</reference>
<dbReference type="EMBL" id="KB097620">
    <property type="protein sequence ID" value="ESN93340.1"/>
    <property type="molecule type" value="Genomic_DNA"/>
</dbReference>
<dbReference type="eggNOG" id="KOG4353">
    <property type="taxonomic scope" value="Eukaryota"/>
</dbReference>
<dbReference type="InterPro" id="IPR045875">
    <property type="entry name" value="NTF2"/>
</dbReference>
<dbReference type="AlphaFoldDB" id="T1G777"/>
<evidence type="ECO:0000256" key="4">
    <source>
        <dbReference type="RuleBase" id="RU369002"/>
    </source>
</evidence>
<dbReference type="KEGG" id="hro:HELRODRAFT_88960"/>
<evidence type="ECO:0000313" key="7">
    <source>
        <dbReference type="EnsemblMetazoa" id="HelroP88960"/>
    </source>
</evidence>
<evidence type="ECO:0000256" key="2">
    <source>
        <dbReference type="ARBA" id="ARBA00022927"/>
    </source>
</evidence>
<evidence type="ECO:0000256" key="1">
    <source>
        <dbReference type="ARBA" id="ARBA00022448"/>
    </source>
</evidence>
<evidence type="ECO:0000256" key="3">
    <source>
        <dbReference type="ARBA" id="ARBA00023242"/>
    </source>
</evidence>
<dbReference type="EMBL" id="AMQM01007459">
    <property type="status" value="NOT_ANNOTATED_CDS"/>
    <property type="molecule type" value="Genomic_DNA"/>
</dbReference>
<keyword evidence="1 4" id="KW-0813">Transport</keyword>
<keyword evidence="2 4" id="KW-0653">Protein transport</keyword>
<accession>T1G777</accession>
<dbReference type="InParanoid" id="T1G777"/>
<dbReference type="OMA" id="HFTRLYY"/>
<dbReference type="Gene3D" id="3.10.450.50">
    <property type="match status" value="1"/>
</dbReference>
<organism evidence="7 8">
    <name type="scientific">Helobdella robusta</name>
    <name type="common">Californian leech</name>
    <dbReference type="NCBI Taxonomy" id="6412"/>
    <lineage>
        <taxon>Eukaryota</taxon>
        <taxon>Metazoa</taxon>
        <taxon>Spiralia</taxon>
        <taxon>Lophotrochozoa</taxon>
        <taxon>Annelida</taxon>
        <taxon>Clitellata</taxon>
        <taxon>Hirudinea</taxon>
        <taxon>Rhynchobdellida</taxon>
        <taxon>Glossiphoniidae</taxon>
        <taxon>Helobdella</taxon>
    </lineage>
</organism>
<protein>
    <recommendedName>
        <fullName evidence="4">NTF2-related export protein</fullName>
    </recommendedName>
</protein>
<evidence type="ECO:0000313" key="6">
    <source>
        <dbReference type="EMBL" id="ESN93340.1"/>
    </source>
</evidence>
<gene>
    <name evidence="7" type="primary">20216924</name>
    <name evidence="6" type="ORF">HELRODRAFT_88960</name>
</gene>
<dbReference type="GeneID" id="20216924"/>
<evidence type="ECO:0000259" key="5">
    <source>
        <dbReference type="PROSITE" id="PS50177"/>
    </source>
</evidence>
<dbReference type="GO" id="GO:0044613">
    <property type="term" value="C:nuclear pore central transport channel"/>
    <property type="evidence" value="ECO:0000318"/>
    <property type="project" value="GO_Central"/>
</dbReference>
<dbReference type="PANTHER" id="PTHR12612">
    <property type="entry name" value="NUCLEAR TRANSPORT FACTOR 2"/>
    <property type="match status" value="1"/>
</dbReference>
<keyword evidence="3 4" id="KW-0539">Nucleus</keyword>
<dbReference type="EnsemblMetazoa" id="HelroT88960">
    <property type="protein sequence ID" value="HelroP88960"/>
    <property type="gene ID" value="HelroG88960"/>
</dbReference>
<sequence>MQDLKMRISLACEGAENFVKFYYERFDKSRHIVSKLYSVDAKLIWEGNAVVGLDSIAKFHENLPTSLHVVETIDAQPISGFATNGQDTFVVVTAGTVKFHDNKPRSFYQTFTVTSLNSKDWKVKSDCFRLMPIDTKS</sequence>
<comment type="function">
    <text evidence="4">Has a role in nuclear-cytoplasmic transport of proteins and mRNAs.</text>
</comment>
<dbReference type="OrthoDB" id="6507044at2759"/>
<proteinExistence type="predicted"/>
<comment type="subcellular location">
    <subcellularLocation>
        <location evidence="4">Cytoplasm</location>
    </subcellularLocation>
    <subcellularLocation>
        <location evidence="4">Nucleus</location>
    </subcellularLocation>
</comment>
<reference evidence="6 8" key="2">
    <citation type="journal article" date="2013" name="Nature">
        <title>Insights into bilaterian evolution from three spiralian genomes.</title>
        <authorList>
            <person name="Simakov O."/>
            <person name="Marletaz F."/>
            <person name="Cho S.J."/>
            <person name="Edsinger-Gonzales E."/>
            <person name="Havlak P."/>
            <person name="Hellsten U."/>
            <person name="Kuo D.H."/>
            <person name="Larsson T."/>
            <person name="Lv J."/>
            <person name="Arendt D."/>
            <person name="Savage R."/>
            <person name="Osoegawa K."/>
            <person name="de Jong P."/>
            <person name="Grimwood J."/>
            <person name="Chapman J.A."/>
            <person name="Shapiro H."/>
            <person name="Aerts A."/>
            <person name="Otillar R.P."/>
            <person name="Terry A.Y."/>
            <person name="Boore J.L."/>
            <person name="Grigoriev I.V."/>
            <person name="Lindberg D.R."/>
            <person name="Seaver E.C."/>
            <person name="Weisblat D.A."/>
            <person name="Putnam N.H."/>
            <person name="Rokhsar D.S."/>
        </authorList>
    </citation>
    <scope>NUCLEOTIDE SEQUENCE</scope>
</reference>
<dbReference type="PROSITE" id="PS50177">
    <property type="entry name" value="NTF2_DOMAIN"/>
    <property type="match status" value="1"/>
</dbReference>
<dbReference type="InterPro" id="IPR002075">
    <property type="entry name" value="NTF2_dom"/>
</dbReference>
<dbReference type="FunCoup" id="T1G777">
    <property type="interactions" value="1129"/>
</dbReference>
<name>T1G777_HELRO</name>
<keyword evidence="8" id="KW-1185">Reference proteome</keyword>
<dbReference type="CDD" id="cd00780">
    <property type="entry name" value="NTF2"/>
    <property type="match status" value="1"/>
</dbReference>
<dbReference type="HOGENOM" id="CLU_122448_1_1_1"/>
<dbReference type="InterPro" id="IPR032710">
    <property type="entry name" value="NTF2-like_dom_sf"/>
</dbReference>
<dbReference type="GO" id="GO:0015031">
    <property type="term" value="P:protein transport"/>
    <property type="evidence" value="ECO:0007669"/>
    <property type="project" value="UniProtKB-KW"/>
</dbReference>
<dbReference type="GO" id="GO:0005737">
    <property type="term" value="C:cytoplasm"/>
    <property type="evidence" value="ECO:0007669"/>
    <property type="project" value="UniProtKB-SubCell"/>
</dbReference>
<dbReference type="InterPro" id="IPR018222">
    <property type="entry name" value="Nuclear_transport_factor_2_euk"/>
</dbReference>
<feature type="domain" description="NTF2" evidence="5">
    <location>
        <begin position="14"/>
        <end position="130"/>
    </location>
</feature>
<dbReference type="Pfam" id="PF02136">
    <property type="entry name" value="NTF2"/>
    <property type="match status" value="1"/>
</dbReference>
<dbReference type="Proteomes" id="UP000015101">
    <property type="component" value="Unassembled WGS sequence"/>
</dbReference>
<dbReference type="SUPFAM" id="SSF54427">
    <property type="entry name" value="NTF2-like"/>
    <property type="match status" value="1"/>
</dbReference>